<name>A0A426XJM1_ENSVE</name>
<organism evidence="2 3">
    <name type="scientific">Ensete ventricosum</name>
    <name type="common">Abyssinian banana</name>
    <name type="synonym">Musa ensete</name>
    <dbReference type="NCBI Taxonomy" id="4639"/>
    <lineage>
        <taxon>Eukaryota</taxon>
        <taxon>Viridiplantae</taxon>
        <taxon>Streptophyta</taxon>
        <taxon>Embryophyta</taxon>
        <taxon>Tracheophyta</taxon>
        <taxon>Spermatophyta</taxon>
        <taxon>Magnoliopsida</taxon>
        <taxon>Liliopsida</taxon>
        <taxon>Zingiberales</taxon>
        <taxon>Musaceae</taxon>
        <taxon>Ensete</taxon>
    </lineage>
</organism>
<evidence type="ECO:0000313" key="3">
    <source>
        <dbReference type="Proteomes" id="UP000287651"/>
    </source>
</evidence>
<comment type="caution">
    <text evidence="2">The sequence shown here is derived from an EMBL/GenBank/DDBJ whole genome shotgun (WGS) entry which is preliminary data.</text>
</comment>
<feature type="transmembrane region" description="Helical" evidence="1">
    <location>
        <begin position="14"/>
        <end position="41"/>
    </location>
</feature>
<dbReference type="AlphaFoldDB" id="A0A426XJM1"/>
<evidence type="ECO:0000256" key="1">
    <source>
        <dbReference type="SAM" id="Phobius"/>
    </source>
</evidence>
<protein>
    <submittedName>
        <fullName evidence="2">Uncharacterized protein</fullName>
    </submittedName>
</protein>
<dbReference type="EMBL" id="AMZH03020007">
    <property type="protein sequence ID" value="RRT39647.1"/>
    <property type="molecule type" value="Genomic_DNA"/>
</dbReference>
<gene>
    <name evidence="2" type="ORF">B296_00023279</name>
</gene>
<proteinExistence type="predicted"/>
<accession>A0A426XJM1</accession>
<keyword evidence="1" id="KW-0812">Transmembrane</keyword>
<reference evidence="2 3" key="1">
    <citation type="journal article" date="2014" name="Agronomy (Basel)">
        <title>A Draft Genome Sequence for Ensete ventricosum, the Drought-Tolerant Tree Against Hunger.</title>
        <authorList>
            <person name="Harrison J."/>
            <person name="Moore K.A."/>
            <person name="Paszkiewicz K."/>
            <person name="Jones T."/>
            <person name="Grant M."/>
            <person name="Ambacheew D."/>
            <person name="Muzemil S."/>
            <person name="Studholme D.J."/>
        </authorList>
    </citation>
    <scope>NUCLEOTIDE SEQUENCE [LARGE SCALE GENOMIC DNA]</scope>
</reference>
<sequence>MLVEVATIYEVFNLVLQIIALLGVMSVVAMEAAVVSAVPFLSSSPHRVGGFEESFLSDLKEDLNLGGVEHNVGEPGNDLLGSLCPLPWEPRRWAPRGLSPRVLLIFVLHYHQHLGCDILVGPL</sequence>
<dbReference type="Proteomes" id="UP000287651">
    <property type="component" value="Unassembled WGS sequence"/>
</dbReference>
<keyword evidence="1" id="KW-1133">Transmembrane helix</keyword>
<keyword evidence="1" id="KW-0472">Membrane</keyword>
<evidence type="ECO:0000313" key="2">
    <source>
        <dbReference type="EMBL" id="RRT39647.1"/>
    </source>
</evidence>